<dbReference type="EMBL" id="MU275937">
    <property type="protein sequence ID" value="KAI0045986.1"/>
    <property type="molecule type" value="Genomic_DNA"/>
</dbReference>
<sequence>LYLIASVYFLKALGITDFPVFGLAAEGHRGFLFSAMYLTADGPPPQNECALIMDRYSMQFSLDNPLEVYHFCVILRRLATRHAADLEAK</sequence>
<evidence type="ECO:0000313" key="2">
    <source>
        <dbReference type="Proteomes" id="UP000814033"/>
    </source>
</evidence>
<name>A0ACB8RP91_9AGAM</name>
<feature type="non-terminal residue" evidence="1">
    <location>
        <position position="89"/>
    </location>
</feature>
<reference evidence="1" key="1">
    <citation type="submission" date="2021-02" db="EMBL/GenBank/DDBJ databases">
        <authorList>
            <consortium name="DOE Joint Genome Institute"/>
            <person name="Ahrendt S."/>
            <person name="Looney B.P."/>
            <person name="Miyauchi S."/>
            <person name="Morin E."/>
            <person name="Drula E."/>
            <person name="Courty P.E."/>
            <person name="Chicoki N."/>
            <person name="Fauchery L."/>
            <person name="Kohler A."/>
            <person name="Kuo A."/>
            <person name="Labutti K."/>
            <person name="Pangilinan J."/>
            <person name="Lipzen A."/>
            <person name="Riley R."/>
            <person name="Andreopoulos W."/>
            <person name="He G."/>
            <person name="Johnson J."/>
            <person name="Barry K.W."/>
            <person name="Grigoriev I.V."/>
            <person name="Nagy L."/>
            <person name="Hibbett D."/>
            <person name="Henrissat B."/>
            <person name="Matheny P.B."/>
            <person name="Labbe J."/>
            <person name="Martin F."/>
        </authorList>
    </citation>
    <scope>NUCLEOTIDE SEQUENCE</scope>
    <source>
        <strain evidence="1">FP105234-sp</strain>
    </source>
</reference>
<comment type="caution">
    <text evidence="1">The sequence shown here is derived from an EMBL/GenBank/DDBJ whole genome shotgun (WGS) entry which is preliminary data.</text>
</comment>
<accession>A0ACB8RP91</accession>
<proteinExistence type="predicted"/>
<evidence type="ECO:0000313" key="1">
    <source>
        <dbReference type="EMBL" id="KAI0045986.1"/>
    </source>
</evidence>
<gene>
    <name evidence="1" type="ORF">FA95DRAFT_1455087</name>
</gene>
<feature type="non-terminal residue" evidence="1">
    <location>
        <position position="1"/>
    </location>
</feature>
<keyword evidence="2" id="KW-1185">Reference proteome</keyword>
<organism evidence="1 2">
    <name type="scientific">Auriscalpium vulgare</name>
    <dbReference type="NCBI Taxonomy" id="40419"/>
    <lineage>
        <taxon>Eukaryota</taxon>
        <taxon>Fungi</taxon>
        <taxon>Dikarya</taxon>
        <taxon>Basidiomycota</taxon>
        <taxon>Agaricomycotina</taxon>
        <taxon>Agaricomycetes</taxon>
        <taxon>Russulales</taxon>
        <taxon>Auriscalpiaceae</taxon>
        <taxon>Auriscalpium</taxon>
    </lineage>
</organism>
<dbReference type="Proteomes" id="UP000814033">
    <property type="component" value="Unassembled WGS sequence"/>
</dbReference>
<protein>
    <submittedName>
        <fullName evidence="1">Uncharacterized protein</fullName>
    </submittedName>
</protein>
<reference evidence="1" key="2">
    <citation type="journal article" date="2022" name="New Phytol.">
        <title>Evolutionary transition to the ectomycorrhizal habit in the genomes of a hyperdiverse lineage of mushroom-forming fungi.</title>
        <authorList>
            <person name="Looney B."/>
            <person name="Miyauchi S."/>
            <person name="Morin E."/>
            <person name="Drula E."/>
            <person name="Courty P.E."/>
            <person name="Kohler A."/>
            <person name="Kuo A."/>
            <person name="LaButti K."/>
            <person name="Pangilinan J."/>
            <person name="Lipzen A."/>
            <person name="Riley R."/>
            <person name="Andreopoulos W."/>
            <person name="He G."/>
            <person name="Johnson J."/>
            <person name="Nolan M."/>
            <person name="Tritt A."/>
            <person name="Barry K.W."/>
            <person name="Grigoriev I.V."/>
            <person name="Nagy L.G."/>
            <person name="Hibbett D."/>
            <person name="Henrissat B."/>
            <person name="Matheny P.B."/>
            <person name="Labbe J."/>
            <person name="Martin F.M."/>
        </authorList>
    </citation>
    <scope>NUCLEOTIDE SEQUENCE</scope>
    <source>
        <strain evidence="1">FP105234-sp</strain>
    </source>
</reference>